<evidence type="ECO:0000313" key="2">
    <source>
        <dbReference type="Proteomes" id="UP000253437"/>
    </source>
</evidence>
<sequence length="140" mass="16377">MITKVILPTKEQLEPLVTEANEATGGEFVSKQLTGIKKMLTANPAMYRLYGAYWWSVKALLVEHGFYDWTNDEENTREHFNYDDPNYLLAAAWAYHNHQLESGSMTPNLHSYDIDGEMYEYALEDVEIEYLMRSRSKKQR</sequence>
<protein>
    <submittedName>
        <fullName evidence="1">Uncharacterized protein</fullName>
    </submittedName>
</protein>
<proteinExistence type="predicted"/>
<dbReference type="Proteomes" id="UP000253437">
    <property type="component" value="Unassembled WGS sequence"/>
</dbReference>
<dbReference type="RefSeq" id="WP_114091623.1">
    <property type="nucleotide sequence ID" value="NZ_QOUW02000007.1"/>
</dbReference>
<organism evidence="1 2">
    <name type="scientific">Vibrio harveyi</name>
    <name type="common">Beneckea harveyi</name>
    <dbReference type="NCBI Taxonomy" id="669"/>
    <lineage>
        <taxon>Bacteria</taxon>
        <taxon>Pseudomonadati</taxon>
        <taxon>Pseudomonadota</taxon>
        <taxon>Gammaproteobacteria</taxon>
        <taxon>Vibrionales</taxon>
        <taxon>Vibrionaceae</taxon>
        <taxon>Vibrio</taxon>
    </lineage>
</organism>
<accession>A0A8B3DK38</accession>
<gene>
    <name evidence="1" type="ORF">DS957_003575</name>
</gene>
<reference evidence="1 2" key="1">
    <citation type="submission" date="2018-08" db="EMBL/GenBank/DDBJ databases">
        <title>Vibrio harveyi strains pathogenic to white snook Centropomus viridis Lockington (1877) and potential probiotic bacteria.</title>
        <authorList>
            <person name="Soto-Rodriguez S."/>
            <person name="Gomez-Gil B."/>
            <person name="Lozano-Olvera R."/>
        </authorList>
    </citation>
    <scope>NUCLEOTIDE SEQUENCE [LARGE SCALE GENOMIC DNA]</scope>
    <source>
        <strain evidence="1 2">CAIM 1508</strain>
    </source>
</reference>
<dbReference type="EMBL" id="QOUW02000007">
    <property type="protein sequence ID" value="RIW17863.1"/>
    <property type="molecule type" value="Genomic_DNA"/>
</dbReference>
<comment type="caution">
    <text evidence="1">The sequence shown here is derived from an EMBL/GenBank/DDBJ whole genome shotgun (WGS) entry which is preliminary data.</text>
</comment>
<evidence type="ECO:0000313" key="1">
    <source>
        <dbReference type="EMBL" id="RIW17863.1"/>
    </source>
</evidence>
<dbReference type="AlphaFoldDB" id="A0A8B3DK38"/>
<name>A0A8B3DK38_VIBHA</name>